<protein>
    <submittedName>
        <fullName evidence="1">NADPH-dependent FMN reductase</fullName>
    </submittedName>
</protein>
<comment type="caution">
    <text evidence="1">The sequence shown here is derived from an EMBL/GenBank/DDBJ whole genome shotgun (WGS) entry which is preliminary data.</text>
</comment>
<dbReference type="AlphaFoldDB" id="A0A0P7YGG7"/>
<sequence>MWFVIGGIVLLVVLYGVINGSRNSDPLNRKCAAEICEYLTSREDFDPVEIQSIFQEHARYQKQANHVASMVPALLINSGIPKDAAMQIYPLVKSAAAMQPR</sequence>
<evidence type="ECO:0000313" key="1">
    <source>
        <dbReference type="EMBL" id="KPQ28885.1"/>
    </source>
</evidence>
<accession>A0A0P7YGG7</accession>
<dbReference type="EMBL" id="LJZQ01000010">
    <property type="protein sequence ID" value="KPQ28885.1"/>
    <property type="molecule type" value="Genomic_DNA"/>
</dbReference>
<gene>
    <name evidence="1" type="ORF">HLUCCX14_08330</name>
</gene>
<proteinExistence type="predicted"/>
<dbReference type="PATRIC" id="fig|1305731.5.peg.1"/>
<dbReference type="Proteomes" id="UP000050416">
    <property type="component" value="Unassembled WGS sequence"/>
</dbReference>
<evidence type="ECO:0000313" key="2">
    <source>
        <dbReference type="Proteomes" id="UP000050416"/>
    </source>
</evidence>
<name>A0A0P7YGG7_9GAMM</name>
<organism evidence="1 2">
    <name type="scientific">Marinobacter excellens HL-55</name>
    <dbReference type="NCBI Taxonomy" id="1305731"/>
    <lineage>
        <taxon>Bacteria</taxon>
        <taxon>Pseudomonadati</taxon>
        <taxon>Pseudomonadota</taxon>
        <taxon>Gammaproteobacteria</taxon>
        <taxon>Pseudomonadales</taxon>
        <taxon>Marinobacteraceae</taxon>
        <taxon>Marinobacter</taxon>
    </lineage>
</organism>
<reference evidence="1 2" key="1">
    <citation type="submission" date="2015-09" db="EMBL/GenBank/DDBJ databases">
        <title>Identification and resolution of microdiversity through metagenomic sequencing of parallel consortia.</title>
        <authorList>
            <person name="Nelson W.C."/>
            <person name="Romine M.F."/>
            <person name="Lindemann S.R."/>
        </authorList>
    </citation>
    <scope>NUCLEOTIDE SEQUENCE [LARGE SCALE GENOMIC DNA]</scope>
    <source>
        <strain evidence="1">HL-55</strain>
    </source>
</reference>